<dbReference type="Proteomes" id="UP000024942">
    <property type="component" value="Unassembled WGS sequence"/>
</dbReference>
<dbReference type="EMBL" id="ARYL01000084">
    <property type="protein sequence ID" value="KCZ98784.1"/>
    <property type="molecule type" value="Genomic_DNA"/>
</dbReference>
<protein>
    <recommendedName>
        <fullName evidence="4">Conjugal transfer protein TraI</fullName>
    </recommendedName>
</protein>
<accession>A0A059G204</accession>
<gene>
    <name evidence="2" type="ORF">HOC_20248</name>
</gene>
<evidence type="ECO:0008006" key="4">
    <source>
        <dbReference type="Google" id="ProtNLM"/>
    </source>
</evidence>
<dbReference type="AlphaFoldDB" id="A0A059G204"/>
<organism evidence="2 3">
    <name type="scientific">Hyphomonas oceanitis SCH89</name>
    <dbReference type="NCBI Taxonomy" id="1280953"/>
    <lineage>
        <taxon>Bacteria</taxon>
        <taxon>Pseudomonadati</taxon>
        <taxon>Pseudomonadota</taxon>
        <taxon>Alphaproteobacteria</taxon>
        <taxon>Hyphomonadales</taxon>
        <taxon>Hyphomonadaceae</taxon>
        <taxon>Hyphomonas</taxon>
    </lineage>
</organism>
<dbReference type="PATRIC" id="fig|1280953.3.peg.4026"/>
<comment type="caution">
    <text evidence="2">The sequence shown here is derived from an EMBL/GenBank/DDBJ whole genome shotgun (WGS) entry which is preliminary data.</text>
</comment>
<name>A0A059G204_9PROT</name>
<keyword evidence="3" id="KW-1185">Reference proteome</keyword>
<feature type="region of interest" description="Disordered" evidence="1">
    <location>
        <begin position="1"/>
        <end position="20"/>
    </location>
</feature>
<dbReference type="InterPro" id="IPR021795">
    <property type="entry name" value="DUF3363"/>
</dbReference>
<dbReference type="eggNOG" id="COG3843">
    <property type="taxonomic scope" value="Bacteria"/>
</dbReference>
<dbReference type="Pfam" id="PF11843">
    <property type="entry name" value="DUF3363"/>
    <property type="match status" value="1"/>
</dbReference>
<feature type="non-terminal residue" evidence="2">
    <location>
        <position position="1"/>
    </location>
</feature>
<reference evidence="2 3" key="1">
    <citation type="journal article" date="2014" name="Antonie Van Leeuwenhoek">
        <title>Hyphomonas beringensis sp. nov. and Hyphomonas chukchiensis sp. nov., isolated from surface seawater of the Bering Sea and Chukchi Sea.</title>
        <authorList>
            <person name="Li C."/>
            <person name="Lai Q."/>
            <person name="Li G."/>
            <person name="Dong C."/>
            <person name="Wang J."/>
            <person name="Liao Y."/>
            <person name="Shao Z."/>
        </authorList>
    </citation>
    <scope>NUCLEOTIDE SEQUENCE [LARGE SCALE GENOMIC DNA]</scope>
    <source>
        <strain evidence="2 3">SCH89</strain>
    </source>
</reference>
<proteinExistence type="predicted"/>
<dbReference type="OrthoDB" id="9809969at2"/>
<dbReference type="STRING" id="1280953.HOC_20248"/>
<evidence type="ECO:0000313" key="3">
    <source>
        <dbReference type="Proteomes" id="UP000024942"/>
    </source>
</evidence>
<dbReference type="RefSeq" id="WP_035542205.1">
    <property type="nucleotide sequence ID" value="NZ_ARYL01000084.1"/>
</dbReference>
<evidence type="ECO:0000256" key="1">
    <source>
        <dbReference type="SAM" id="MobiDB-lite"/>
    </source>
</evidence>
<sequence length="539" mass="58959">DGRQGQLYDRKGEQADGKAFLERSSDDRHQFRFIVSPEDGTALGDLKATTRQLMKQMEQDVGTPLDWVAVDHHNTGHPHTHVIVRGRGADGTDLVIAPDYLMKGLRGRAQQVVTEALGPRRDMDIANAARREVGQDRFTGLDRELSGLAQGGRVVVVGASGSADRFRQALHRQRLRHLEGLHLAEKTGQATWRLKLGWEKALQAIGRRGDIIRSLSAGLSPEHASVGVRFLEERGADRAPFSGVVLSQGPVDELRDTRFLIVEDTKGAAWYVPARNLGPGEMPPKGAVVEVGARQAEARKADHVIAGIAERSGGLYSYALHLAADPASSSAYRLAHKRRLEALRRSGIADRRADGIWEIPHDYLEQAAAFEAGKGDVSVRVRSWMALESQVNARALTWLDDVGAAGDGELSERVLTALRARLAFLQEEGLLGPDAQALSNAARVQLRAEELGRAGAREAGRSGRAQLMADDGQAFEGKFELTVDLAQGRMALVGNQKTFALVPWRHELERYRGQSLILEQKARGAGWTFQPGRTRGISR</sequence>
<evidence type="ECO:0000313" key="2">
    <source>
        <dbReference type="EMBL" id="KCZ98784.1"/>
    </source>
</evidence>